<reference evidence="1" key="1">
    <citation type="submission" date="2019-08" db="EMBL/GenBank/DDBJ databases">
        <authorList>
            <person name="Kucharzyk K."/>
            <person name="Murdoch R.W."/>
            <person name="Higgins S."/>
            <person name="Loffler F."/>
        </authorList>
    </citation>
    <scope>NUCLEOTIDE SEQUENCE</scope>
</reference>
<organism evidence="1">
    <name type="scientific">bioreactor metagenome</name>
    <dbReference type="NCBI Taxonomy" id="1076179"/>
    <lineage>
        <taxon>unclassified sequences</taxon>
        <taxon>metagenomes</taxon>
        <taxon>ecological metagenomes</taxon>
    </lineage>
</organism>
<protein>
    <submittedName>
        <fullName evidence="1">Uncharacterized protein</fullName>
    </submittedName>
</protein>
<evidence type="ECO:0000313" key="1">
    <source>
        <dbReference type="EMBL" id="MPM41988.1"/>
    </source>
</evidence>
<gene>
    <name evidence="1" type="ORF">SDC9_88650</name>
</gene>
<dbReference type="EMBL" id="VSSQ01009563">
    <property type="protein sequence ID" value="MPM41988.1"/>
    <property type="molecule type" value="Genomic_DNA"/>
</dbReference>
<sequence length="47" mass="5355">MNCLREARDAIVALTSSGQFFSFDKASENKTPLMVRITFLCYNITNH</sequence>
<proteinExistence type="predicted"/>
<dbReference type="AlphaFoldDB" id="A0A644ZNP4"/>
<name>A0A644ZNP4_9ZZZZ</name>
<comment type="caution">
    <text evidence="1">The sequence shown here is derived from an EMBL/GenBank/DDBJ whole genome shotgun (WGS) entry which is preliminary data.</text>
</comment>
<accession>A0A644ZNP4</accession>